<reference evidence="11" key="1">
    <citation type="submission" date="2014-09" db="EMBL/GenBank/DDBJ databases">
        <authorList>
            <person name="Hjerde E."/>
        </authorList>
    </citation>
    <scope>NUCLEOTIDE SEQUENCE [LARGE SCALE GENOMIC DNA]</scope>
    <source>
        <strain evidence="11">06/09/139</strain>
    </source>
</reference>
<proteinExistence type="inferred from homology"/>
<dbReference type="GO" id="GO:0000287">
    <property type="term" value="F:magnesium ion binding"/>
    <property type="evidence" value="ECO:0007669"/>
    <property type="project" value="UniProtKB-UniRule"/>
</dbReference>
<dbReference type="Gene3D" id="3.20.20.70">
    <property type="entry name" value="Aldolase class I"/>
    <property type="match status" value="1"/>
</dbReference>
<dbReference type="HAMAP" id="MF_00917">
    <property type="entry name" value="QueE"/>
    <property type="match status" value="1"/>
</dbReference>
<evidence type="ECO:0000256" key="3">
    <source>
        <dbReference type="ARBA" id="ARBA00022723"/>
    </source>
</evidence>
<dbReference type="InterPro" id="IPR007197">
    <property type="entry name" value="rSAM"/>
</dbReference>
<feature type="binding site" evidence="8">
    <location>
        <position position="43"/>
    </location>
    <ligand>
        <name>Mg(2+)</name>
        <dbReference type="ChEBI" id="CHEBI:18420"/>
    </ligand>
</feature>
<dbReference type="NCBIfam" id="TIGR04322">
    <property type="entry name" value="rSAM_QueE_Ecoli"/>
    <property type="match status" value="1"/>
</dbReference>
<evidence type="ECO:0000256" key="2">
    <source>
        <dbReference type="ARBA" id="ARBA00022691"/>
    </source>
</evidence>
<dbReference type="AlphaFoldDB" id="A0A090I9Y8"/>
<dbReference type="PANTHER" id="PTHR42836">
    <property type="entry name" value="7-CARBOXY-7-DEAZAGUANINE SYNTHASE"/>
    <property type="match status" value="1"/>
</dbReference>
<evidence type="ECO:0000256" key="4">
    <source>
        <dbReference type="ARBA" id="ARBA00022842"/>
    </source>
</evidence>
<dbReference type="SUPFAM" id="SSF102114">
    <property type="entry name" value="Radical SAM enzymes"/>
    <property type="match status" value="1"/>
</dbReference>
<evidence type="ECO:0000259" key="9">
    <source>
        <dbReference type="PROSITE" id="PS51918"/>
    </source>
</evidence>
<dbReference type="STRING" id="80852.AWOD_II_0551"/>
<organism evidence="10 11">
    <name type="scientific">Aliivibrio wodanis</name>
    <dbReference type="NCBI Taxonomy" id="80852"/>
    <lineage>
        <taxon>Bacteria</taxon>
        <taxon>Pseudomonadati</taxon>
        <taxon>Pseudomonadota</taxon>
        <taxon>Gammaproteobacteria</taxon>
        <taxon>Vibrionales</taxon>
        <taxon>Vibrionaceae</taxon>
        <taxon>Aliivibrio</taxon>
    </lineage>
</organism>
<dbReference type="GO" id="GO:0016840">
    <property type="term" value="F:carbon-nitrogen lyase activity"/>
    <property type="evidence" value="ECO:0007669"/>
    <property type="project" value="UniProtKB-UniRule"/>
</dbReference>
<feature type="binding site" evidence="8">
    <location>
        <position position="95"/>
    </location>
    <ligand>
        <name>substrate</name>
    </ligand>
</feature>
<keyword evidence="3 8" id="KW-0479">Metal-binding</keyword>
<dbReference type="Proteomes" id="UP000032427">
    <property type="component" value="Chromosome 2"/>
</dbReference>
<evidence type="ECO:0000313" key="10">
    <source>
        <dbReference type="EMBL" id="CED57192.1"/>
    </source>
</evidence>
<evidence type="ECO:0000256" key="8">
    <source>
        <dbReference type="HAMAP-Rule" id="MF_00917"/>
    </source>
</evidence>
<dbReference type="InterPro" id="IPR024924">
    <property type="entry name" value="7-CO-7-deazaguanine_synth-like"/>
</dbReference>
<sequence>MSASSFKINELFETIQGEGTFTGVPSIFLRLQGCPVGCSWCDTKQTWEVELTDQTDLATILSKTEDAPSWTELTSAQIIEMLKQQGYTAKHMVITGGEPCIYDLTALTEELEEHGYRCQIETSGTYPILTSENTWVTVSPKINMKGKLPVLEEALMRANEIKHPVGTTKDIEQLESLIDGVKLLDDVTIALQPISQKPRATELCIETCIKNNWRLSIQTHKYLAIA</sequence>
<keyword evidence="8" id="KW-0671">Queuosine biosynthesis</keyword>
<dbReference type="InterPro" id="IPR058240">
    <property type="entry name" value="rSAM_sf"/>
</dbReference>
<dbReference type="InterPro" id="IPR013785">
    <property type="entry name" value="Aldolase_TIM"/>
</dbReference>
<gene>
    <name evidence="8" type="primary">queE</name>
    <name evidence="10" type="ORF">AWOD_II_0551</name>
</gene>
<evidence type="ECO:0000256" key="7">
    <source>
        <dbReference type="ARBA" id="ARBA00023239"/>
    </source>
</evidence>
<evidence type="ECO:0000256" key="1">
    <source>
        <dbReference type="ARBA" id="ARBA00022485"/>
    </source>
</evidence>
<dbReference type="HOGENOM" id="CLU_066739_3_0_6"/>
<dbReference type="InterPro" id="IPR027609">
    <property type="entry name" value="rSAM_QueE_proteobac"/>
</dbReference>
<comment type="cofactor">
    <cofactor evidence="8">
        <name>Mg(2+)</name>
        <dbReference type="ChEBI" id="CHEBI:18420"/>
    </cofactor>
</comment>
<keyword evidence="7 8" id="KW-0456">Lyase</keyword>
<comment type="function">
    <text evidence="8">Catalyzes the complex heterocyclic radical-mediated conversion of 6-carboxy-5,6,7,8-tetrahydropterin (CPH4) to 7-carboxy-7-deazaguanine (CDG), a step common to the biosynthetic pathways of all 7-deazapurine-containing compounds.</text>
</comment>
<keyword evidence="11" id="KW-1185">Reference proteome</keyword>
<dbReference type="GO" id="GO:0008616">
    <property type="term" value="P:tRNA queuosine(34) biosynthetic process"/>
    <property type="evidence" value="ECO:0007669"/>
    <property type="project" value="UniProtKB-UniRule"/>
</dbReference>
<keyword evidence="1 8" id="KW-0004">4Fe-4S</keyword>
<dbReference type="PROSITE" id="PS51918">
    <property type="entry name" value="RADICAL_SAM"/>
    <property type="match status" value="1"/>
</dbReference>
<comment type="pathway">
    <text evidence="8">Purine metabolism; 7-cyano-7-deazaguanine biosynthesis.</text>
</comment>
<evidence type="ECO:0000256" key="5">
    <source>
        <dbReference type="ARBA" id="ARBA00023004"/>
    </source>
</evidence>
<keyword evidence="4 8" id="KW-0460">Magnesium</keyword>
<protein>
    <recommendedName>
        <fullName evidence="8">7-carboxy-7-deazaguanine synthase</fullName>
        <shortName evidence="8">CDG synthase</shortName>
        <ecNumber evidence="8">4.3.99.3</ecNumber>
    </recommendedName>
    <alternativeName>
        <fullName evidence="8">Queuosine biosynthesis protein QueE</fullName>
    </alternativeName>
</protein>
<dbReference type="KEGG" id="awd:AWOD_II_0551"/>
<accession>A0A090I9Y8</accession>
<evidence type="ECO:0000256" key="6">
    <source>
        <dbReference type="ARBA" id="ARBA00023014"/>
    </source>
</evidence>
<comment type="cofactor">
    <cofactor evidence="8">
        <name>S-adenosyl-L-methionine</name>
        <dbReference type="ChEBI" id="CHEBI:59789"/>
    </cofactor>
    <text evidence="8">Binds 1 S-adenosyl-L-methionine per subunit.</text>
</comment>
<feature type="binding site" evidence="8">
    <location>
        <begin position="139"/>
        <end position="141"/>
    </location>
    <ligand>
        <name>S-adenosyl-L-methionine</name>
        <dbReference type="ChEBI" id="CHEBI:59789"/>
    </ligand>
</feature>
<dbReference type="PANTHER" id="PTHR42836:SF1">
    <property type="entry name" value="7-CARBOXY-7-DEAZAGUANINE SYNTHASE"/>
    <property type="match status" value="1"/>
</dbReference>
<feature type="binding site" evidence="8">
    <location>
        <position position="30"/>
    </location>
    <ligand>
        <name>substrate</name>
    </ligand>
</feature>
<dbReference type="GO" id="GO:0051539">
    <property type="term" value="F:4 iron, 4 sulfur cluster binding"/>
    <property type="evidence" value="ECO:0007669"/>
    <property type="project" value="UniProtKB-UniRule"/>
</dbReference>
<keyword evidence="5 8" id="KW-0408">Iron</keyword>
<name>A0A090I9Y8_9GAMM</name>
<dbReference type="Pfam" id="PF04055">
    <property type="entry name" value="Radical_SAM"/>
    <property type="match status" value="1"/>
</dbReference>
<feature type="binding site" evidence="8">
    <location>
        <position position="97"/>
    </location>
    <ligand>
        <name>S-adenosyl-L-methionine</name>
        <dbReference type="ChEBI" id="CHEBI:59789"/>
    </ligand>
</feature>
<feature type="binding site" evidence="8">
    <location>
        <position position="38"/>
    </location>
    <ligand>
        <name>[4Fe-4S] cluster</name>
        <dbReference type="ChEBI" id="CHEBI:49883"/>
        <note>4Fe-4S-S-AdoMet</note>
    </ligand>
</feature>
<dbReference type="GeneID" id="28542802"/>
<evidence type="ECO:0000313" key="11">
    <source>
        <dbReference type="Proteomes" id="UP000032427"/>
    </source>
</evidence>
<comment type="caution">
    <text evidence="8">Lacks conserved residue(s) required for the propagation of feature annotation.</text>
</comment>
<feature type="domain" description="Radical SAM core" evidence="9">
    <location>
        <begin position="21"/>
        <end position="226"/>
    </location>
</feature>
<comment type="subunit">
    <text evidence="8">Homodimer.</text>
</comment>
<keyword evidence="2 8" id="KW-0949">S-adenosyl-L-methionine</keyword>
<feature type="binding site" evidence="8">
    <location>
        <begin position="40"/>
        <end position="42"/>
    </location>
    <ligand>
        <name>S-adenosyl-L-methionine</name>
        <dbReference type="ChEBI" id="CHEBI:59789"/>
    </ligand>
</feature>
<dbReference type="PIRSF" id="PIRSF000370">
    <property type="entry name" value="QueE"/>
    <property type="match status" value="1"/>
</dbReference>
<comment type="catalytic activity">
    <reaction evidence="8">
        <text>6-carboxy-5,6,7,8-tetrahydropterin + H(+) = 7-carboxy-7-carbaguanine + NH4(+)</text>
        <dbReference type="Rhea" id="RHEA:27974"/>
        <dbReference type="ChEBI" id="CHEBI:15378"/>
        <dbReference type="ChEBI" id="CHEBI:28938"/>
        <dbReference type="ChEBI" id="CHEBI:61032"/>
        <dbReference type="ChEBI" id="CHEBI:61036"/>
        <dbReference type="EC" id="4.3.99.3"/>
    </reaction>
</comment>
<comment type="similarity">
    <text evidence="8">Belongs to the radical SAM superfamily. 7-carboxy-7-deazaguanine synthase family.</text>
</comment>
<keyword evidence="6 8" id="KW-0411">Iron-sulfur</keyword>
<dbReference type="GO" id="GO:1904047">
    <property type="term" value="F:S-adenosyl-L-methionine binding"/>
    <property type="evidence" value="ECO:0007669"/>
    <property type="project" value="UniProtKB-UniRule"/>
</dbReference>
<dbReference type="OrthoDB" id="9792276at2"/>
<feature type="binding site" evidence="8">
    <location>
        <position position="34"/>
    </location>
    <ligand>
        <name>[4Fe-4S] cluster</name>
        <dbReference type="ChEBI" id="CHEBI:49883"/>
        <note>4Fe-4S-S-AdoMet</note>
    </ligand>
</feature>
<dbReference type="EC" id="4.3.99.3" evidence="8"/>
<dbReference type="UniPathway" id="UPA00391"/>
<comment type="cofactor">
    <cofactor evidence="8">
        <name>[4Fe-4S] cluster</name>
        <dbReference type="ChEBI" id="CHEBI:49883"/>
    </cofactor>
    <text evidence="8">Binds 1 [4Fe-4S] cluster. The cluster is coordinated with 3 cysteines and an exchangeable S-adenosyl-L-methionine.</text>
</comment>
<feature type="binding site" evidence="8">
    <location>
        <position position="41"/>
    </location>
    <ligand>
        <name>[4Fe-4S] cluster</name>
        <dbReference type="ChEBI" id="CHEBI:49883"/>
        <note>4Fe-4S-S-AdoMet</note>
    </ligand>
</feature>
<dbReference type="EMBL" id="LN554847">
    <property type="protein sequence ID" value="CED57192.1"/>
    <property type="molecule type" value="Genomic_DNA"/>
</dbReference>
<feature type="binding site" evidence="8">
    <location>
        <begin position="15"/>
        <end position="17"/>
    </location>
    <ligand>
        <name>substrate</name>
    </ligand>
</feature>
<dbReference type="PATRIC" id="fig|80852.17.peg.3322"/>
<dbReference type="SFLD" id="SFLDS00029">
    <property type="entry name" value="Radical_SAM"/>
    <property type="match status" value="1"/>
</dbReference>